<dbReference type="InterPro" id="IPR029000">
    <property type="entry name" value="Cyclophilin-like_dom_sf"/>
</dbReference>
<accession>A0ABV9H8R2</accession>
<organism evidence="4 5">
    <name type="scientific">Promicromonospora alba</name>
    <dbReference type="NCBI Taxonomy" id="1616110"/>
    <lineage>
        <taxon>Bacteria</taxon>
        <taxon>Bacillati</taxon>
        <taxon>Actinomycetota</taxon>
        <taxon>Actinomycetes</taxon>
        <taxon>Micrococcales</taxon>
        <taxon>Promicromonosporaceae</taxon>
        <taxon>Promicromonospora</taxon>
    </lineage>
</organism>
<name>A0ABV9H8R2_9MICO</name>
<evidence type="ECO:0000313" key="4">
    <source>
        <dbReference type="EMBL" id="MFC4626663.1"/>
    </source>
</evidence>
<dbReference type="SUPFAM" id="SSF50891">
    <property type="entry name" value="Cyclophilin-like"/>
    <property type="match status" value="1"/>
</dbReference>
<comment type="caution">
    <text evidence="4">The sequence shown here is derived from an EMBL/GenBank/DDBJ whole genome shotgun (WGS) entry which is preliminary data.</text>
</comment>
<dbReference type="Proteomes" id="UP001596011">
    <property type="component" value="Unassembled WGS sequence"/>
</dbReference>
<keyword evidence="5" id="KW-1185">Reference proteome</keyword>
<dbReference type="Pfam" id="PF18050">
    <property type="entry name" value="Cyclophil_like2"/>
    <property type="match status" value="1"/>
</dbReference>
<dbReference type="PROSITE" id="PS51257">
    <property type="entry name" value="PROKAR_LIPOPROTEIN"/>
    <property type="match status" value="1"/>
</dbReference>
<sequence length="180" mass="18805">MRRPLPLFASVVAVALLAACGDTAAPTSPTSPTPTAAPTTPTTSPSPSPSASPTDPAPVEGTVVRFTGGGTSVDVTIGADTPTTRDFLSLLPLTMELEELNGREKIGYPPRELDVDGTPGSDPEDGDLIYFTPWGNIGFYYDADGIEHSDQTLHLGTYEAGSDQLDRLASGEVSIEVVDR</sequence>
<feature type="domain" description="Cyclophilin-like" evidence="3">
    <location>
        <begin position="69"/>
        <end position="176"/>
    </location>
</feature>
<evidence type="ECO:0000256" key="2">
    <source>
        <dbReference type="SAM" id="SignalP"/>
    </source>
</evidence>
<dbReference type="RefSeq" id="WP_377130992.1">
    <property type="nucleotide sequence ID" value="NZ_JBHSFI010000001.1"/>
</dbReference>
<evidence type="ECO:0000256" key="1">
    <source>
        <dbReference type="SAM" id="MobiDB-lite"/>
    </source>
</evidence>
<evidence type="ECO:0000313" key="5">
    <source>
        <dbReference type="Proteomes" id="UP001596011"/>
    </source>
</evidence>
<evidence type="ECO:0000259" key="3">
    <source>
        <dbReference type="Pfam" id="PF18050"/>
    </source>
</evidence>
<reference evidence="5" key="1">
    <citation type="journal article" date="2019" name="Int. J. Syst. Evol. Microbiol.">
        <title>The Global Catalogue of Microorganisms (GCM) 10K type strain sequencing project: providing services to taxonomists for standard genome sequencing and annotation.</title>
        <authorList>
            <consortium name="The Broad Institute Genomics Platform"/>
            <consortium name="The Broad Institute Genome Sequencing Center for Infectious Disease"/>
            <person name="Wu L."/>
            <person name="Ma J."/>
        </authorList>
    </citation>
    <scope>NUCLEOTIDE SEQUENCE [LARGE SCALE GENOMIC DNA]</scope>
    <source>
        <strain evidence="5">CCUG 42722</strain>
    </source>
</reference>
<protein>
    <submittedName>
        <fullName evidence="4">Cyclophilin-like fold protein</fullName>
    </submittedName>
</protein>
<feature type="signal peptide" evidence="2">
    <location>
        <begin position="1"/>
        <end position="24"/>
    </location>
</feature>
<keyword evidence="2" id="KW-0732">Signal</keyword>
<proteinExistence type="predicted"/>
<dbReference type="InterPro" id="IPR041183">
    <property type="entry name" value="Cyclophilin-like"/>
</dbReference>
<feature type="region of interest" description="Disordered" evidence="1">
    <location>
        <begin position="24"/>
        <end position="61"/>
    </location>
</feature>
<feature type="compositionally biased region" description="Low complexity" evidence="1">
    <location>
        <begin position="24"/>
        <end position="43"/>
    </location>
</feature>
<feature type="chain" id="PRO_5047146189" evidence="2">
    <location>
        <begin position="25"/>
        <end position="180"/>
    </location>
</feature>
<dbReference type="Gene3D" id="2.40.100.20">
    <property type="match status" value="1"/>
</dbReference>
<gene>
    <name evidence="4" type="ORF">ACFO6V_00370</name>
</gene>
<dbReference type="EMBL" id="JBHSFI010000001">
    <property type="protein sequence ID" value="MFC4626663.1"/>
    <property type="molecule type" value="Genomic_DNA"/>
</dbReference>